<sequence length="386" mass="42503">MKKIFLLFILLFGVGNLLAQEQNRAIVTAVPFLQVSADARASGIGDMGVATSADVYSQQWNAAKYPFAEDKLGIGLSYTPYMSSLSNDTGLLNLNFYNKINERSAFAFSLRYFGIGETLFKQDEDDAGQIVKPNELAFDGSYSLKLSEKFAMSVTGRYIHSNLEIQQGNSSGHASGSFAVDIAGYFQTEETAFKNFNGIWRAGFNISNLGPKLKYNGDSGSESFLPANLKVGGGFDFIFDQDNTLAASMELNKLLVPSPQNDQTNAQYQETGFVKGAFSSFTDAPGGFSEELKEVTWALGLEYLYQKSFALRTGYFHESSEKGNRKYLTLGAGFKYKKVKFDFSYLSSAAKQKSPLDNMIRFSLSFNIGDNATAGIEEQEQEKPAN</sequence>
<keyword evidence="4" id="KW-1185">Reference proteome</keyword>
<evidence type="ECO:0000313" key="3">
    <source>
        <dbReference type="EMBL" id="WXK48890.1"/>
    </source>
</evidence>
<dbReference type="Proteomes" id="UP001447857">
    <property type="component" value="Chromosome"/>
</dbReference>
<protein>
    <submittedName>
        <fullName evidence="3">Type IX secretion system outer membrane channel protein PorV</fullName>
    </submittedName>
</protein>
<dbReference type="InterPro" id="IPR047799">
    <property type="entry name" value="T9SS_OM_PorV"/>
</dbReference>
<accession>A0ABZ2Q6H9</accession>
<feature type="signal peptide" evidence="1">
    <location>
        <begin position="1"/>
        <end position="19"/>
    </location>
</feature>
<proteinExistence type="predicted"/>
<name>A0ABZ2Q6H9_9FLAO</name>
<dbReference type="Gene3D" id="2.40.160.60">
    <property type="entry name" value="Outer membrane protein transport protein (OMPP1/FadL/TodX)"/>
    <property type="match status" value="2"/>
</dbReference>
<organism evidence="3 4">
    <name type="scientific">Flavobacterium ginsenosidimutans</name>
    <dbReference type="NCBI Taxonomy" id="687844"/>
    <lineage>
        <taxon>Bacteria</taxon>
        <taxon>Pseudomonadati</taxon>
        <taxon>Bacteroidota</taxon>
        <taxon>Flavobacteriia</taxon>
        <taxon>Flavobacteriales</taxon>
        <taxon>Flavobacteriaceae</taxon>
        <taxon>Flavobacterium</taxon>
    </lineage>
</organism>
<gene>
    <name evidence="3" type="primary">porV</name>
    <name evidence="3" type="ORF">V6624_17855</name>
</gene>
<dbReference type="InterPro" id="IPR045741">
    <property type="entry name" value="PorV"/>
</dbReference>
<keyword evidence="1" id="KW-0732">Signal</keyword>
<dbReference type="NCBIfam" id="NF033710">
    <property type="entry name" value="T9SS_OM_PorV"/>
    <property type="match status" value="1"/>
</dbReference>
<dbReference type="EMBL" id="CP147988">
    <property type="protein sequence ID" value="WXK48890.1"/>
    <property type="molecule type" value="Genomic_DNA"/>
</dbReference>
<dbReference type="NCBIfam" id="NF033709">
    <property type="entry name" value="PorV_fam"/>
    <property type="match status" value="1"/>
</dbReference>
<evidence type="ECO:0000259" key="2">
    <source>
        <dbReference type="Pfam" id="PF19572"/>
    </source>
</evidence>
<feature type="chain" id="PRO_5047550612" evidence="1">
    <location>
        <begin position="20"/>
        <end position="386"/>
    </location>
</feature>
<dbReference type="Pfam" id="PF19572">
    <property type="entry name" value="PorV"/>
    <property type="match status" value="1"/>
</dbReference>
<evidence type="ECO:0000313" key="4">
    <source>
        <dbReference type="Proteomes" id="UP001447857"/>
    </source>
</evidence>
<evidence type="ECO:0000256" key="1">
    <source>
        <dbReference type="SAM" id="SignalP"/>
    </source>
</evidence>
<dbReference type="RefSeq" id="WP_338839594.1">
    <property type="nucleotide sequence ID" value="NZ_CP147988.1"/>
</dbReference>
<reference evidence="3 4" key="1">
    <citation type="submission" date="2024-02" db="EMBL/GenBank/DDBJ databases">
        <title>complete genome of Flavobacterium ginsenosidimutans Str. YTB16.</title>
        <authorList>
            <person name="Wang Q."/>
        </authorList>
    </citation>
    <scope>NUCLEOTIDE SEQUENCE [LARGE SCALE GENOMIC DNA]</scope>
    <source>
        <strain evidence="3 4">YTB16</strain>
    </source>
</reference>
<feature type="domain" description="Type IX secretion system protein PorV" evidence="2">
    <location>
        <begin position="19"/>
        <end position="260"/>
    </location>
</feature>